<dbReference type="PROSITE" id="PS00113">
    <property type="entry name" value="ADENYLATE_KINASE"/>
    <property type="match status" value="1"/>
</dbReference>
<keyword evidence="8" id="KW-0067">ATP-binding</keyword>
<dbReference type="SUPFAM" id="SSF52540">
    <property type="entry name" value="P-loop containing nucleoside triphosphate hydrolases"/>
    <property type="match status" value="1"/>
</dbReference>
<evidence type="ECO:0000256" key="8">
    <source>
        <dbReference type="ARBA" id="ARBA00022840"/>
    </source>
</evidence>
<evidence type="ECO:0000256" key="9">
    <source>
        <dbReference type="ARBA" id="ARBA00022975"/>
    </source>
</evidence>
<dbReference type="EMBL" id="WJXA01000003">
    <property type="protein sequence ID" value="KAF7148401.1"/>
    <property type="molecule type" value="Genomic_DNA"/>
</dbReference>
<feature type="repeat" description="PPR" evidence="13">
    <location>
        <begin position="309"/>
        <end position="343"/>
    </location>
</feature>
<dbReference type="PANTHER" id="PTHR47926">
    <property type="entry name" value="PENTATRICOPEPTIDE REPEAT-CONTAINING PROTEIN"/>
    <property type="match status" value="1"/>
</dbReference>
<dbReference type="GO" id="GO:0004017">
    <property type="term" value="F:AMP kinase activity"/>
    <property type="evidence" value="ECO:0007669"/>
    <property type="project" value="UniProtKB-EC"/>
</dbReference>
<dbReference type="Gene3D" id="1.25.40.10">
    <property type="entry name" value="Tetratricopeptide repeat domain"/>
    <property type="match status" value="4"/>
</dbReference>
<keyword evidence="9" id="KW-0665">Pyrimidine biosynthesis</keyword>
<evidence type="ECO:0000256" key="13">
    <source>
        <dbReference type="PROSITE-ProRule" id="PRU00708"/>
    </source>
</evidence>
<evidence type="ECO:0000256" key="7">
    <source>
        <dbReference type="ARBA" id="ARBA00022777"/>
    </source>
</evidence>
<dbReference type="PRINTS" id="PR00094">
    <property type="entry name" value="ADENYLTKNASE"/>
</dbReference>
<dbReference type="InterPro" id="IPR046848">
    <property type="entry name" value="E_motif"/>
</dbReference>
<dbReference type="PANTHER" id="PTHR47926:SF515">
    <property type="entry name" value="UMP-CMP KINASE"/>
    <property type="match status" value="1"/>
</dbReference>
<dbReference type="GO" id="GO:0003723">
    <property type="term" value="F:RNA binding"/>
    <property type="evidence" value="ECO:0007669"/>
    <property type="project" value="InterPro"/>
</dbReference>
<dbReference type="Gene3D" id="3.40.50.300">
    <property type="entry name" value="P-loop containing nucleotide triphosphate hydrolases"/>
    <property type="match status" value="1"/>
</dbReference>
<evidence type="ECO:0000256" key="10">
    <source>
        <dbReference type="ARBA" id="ARBA00023242"/>
    </source>
</evidence>
<dbReference type="InterPro" id="IPR046960">
    <property type="entry name" value="PPR_At4g14850-like_plant"/>
</dbReference>
<keyword evidence="16" id="KW-1185">Reference proteome</keyword>
<evidence type="ECO:0000256" key="1">
    <source>
        <dbReference type="ARBA" id="ARBA00007220"/>
    </source>
</evidence>
<dbReference type="SUPFAM" id="SSF48452">
    <property type="entry name" value="TPR-like"/>
    <property type="match status" value="1"/>
</dbReference>
<dbReference type="NCBIfam" id="TIGR01359">
    <property type="entry name" value="UMP_CMP_kin_fam"/>
    <property type="match status" value="1"/>
</dbReference>
<evidence type="ECO:0000313" key="15">
    <source>
        <dbReference type="EMBL" id="KAF7148401.1"/>
    </source>
</evidence>
<dbReference type="InterPro" id="IPR033690">
    <property type="entry name" value="Adenylat_kinase_CS"/>
</dbReference>
<dbReference type="FunFam" id="1.25.40.10:FF:000285">
    <property type="entry name" value="Pentatricopeptide repeat-containing protein, chloroplastic"/>
    <property type="match status" value="1"/>
</dbReference>
<dbReference type="GO" id="GO:0006207">
    <property type="term" value="P:'de novo' pyrimidine nucleobase biosynthetic process"/>
    <property type="evidence" value="ECO:0007669"/>
    <property type="project" value="InterPro"/>
</dbReference>
<dbReference type="GO" id="GO:0006221">
    <property type="term" value="P:pyrimidine nucleotide biosynthetic process"/>
    <property type="evidence" value="ECO:0007669"/>
    <property type="project" value="UniProtKB-KW"/>
</dbReference>
<dbReference type="CDD" id="cd01428">
    <property type="entry name" value="ADK"/>
    <property type="match status" value="1"/>
</dbReference>
<feature type="repeat" description="PPR" evidence="13">
    <location>
        <begin position="477"/>
        <end position="511"/>
    </location>
</feature>
<comment type="catalytic activity">
    <reaction evidence="12">
        <text>UMP + ATP = UDP + ADP</text>
        <dbReference type="Rhea" id="RHEA:24400"/>
        <dbReference type="ChEBI" id="CHEBI:30616"/>
        <dbReference type="ChEBI" id="CHEBI:57865"/>
        <dbReference type="ChEBI" id="CHEBI:58223"/>
        <dbReference type="ChEBI" id="CHEBI:456216"/>
        <dbReference type="EC" id="2.7.4.14"/>
    </reaction>
</comment>
<evidence type="ECO:0000256" key="3">
    <source>
        <dbReference type="ARBA" id="ARBA00022490"/>
    </source>
</evidence>
<dbReference type="InterPro" id="IPR000850">
    <property type="entry name" value="Adenylat/UMP-CMP_kin"/>
</dbReference>
<dbReference type="HAMAP" id="MF_00235">
    <property type="entry name" value="Adenylate_kinase_Adk"/>
    <property type="match status" value="1"/>
</dbReference>
<dbReference type="InterPro" id="IPR027417">
    <property type="entry name" value="P-loop_NTPase"/>
</dbReference>
<keyword evidence="7" id="KW-0418">Kinase</keyword>
<dbReference type="Pfam" id="PF20431">
    <property type="entry name" value="E_motif"/>
    <property type="match status" value="1"/>
</dbReference>
<feature type="repeat" description="PPR" evidence="13">
    <location>
        <begin position="410"/>
        <end position="444"/>
    </location>
</feature>
<dbReference type="FunFam" id="1.25.40.10:FF:001788">
    <property type="entry name" value="Pentatricopeptide repeat-containing protein At4g25270, chloroplastic"/>
    <property type="match status" value="1"/>
</dbReference>
<evidence type="ECO:0000313" key="16">
    <source>
        <dbReference type="Proteomes" id="UP000626092"/>
    </source>
</evidence>
<accession>A0A834HA75</accession>
<evidence type="ECO:0000256" key="5">
    <source>
        <dbReference type="ARBA" id="ARBA00022737"/>
    </source>
</evidence>
<dbReference type="FunFam" id="1.25.40.10:FF:000729">
    <property type="entry name" value="Pentatricopeptide repeat-containing protein At4g25270, chloroplastic"/>
    <property type="match status" value="1"/>
</dbReference>
<feature type="region of interest" description="Disordered" evidence="14">
    <location>
        <begin position="194"/>
        <end position="216"/>
    </location>
</feature>
<sequence length="677" mass="76401">MVSGGPGSGKGTQCLKIVETFGFTHLSAGDLLRKEISSNTDNGAMILETIKEGNIVPSELTVKLIQREVESSENDKFLIDGFPRTEENRRTYERVVGAEPNIVLFFDCPEEEMVKRVLSRNQGRVDDNIDTVKKRLEVFNALNLPVINYYSRKGKLYKVFIHLPSPQHPNVTTNSLKQRKRKQNQKRIHFLHNAQPKLPFPKSSPTPLLTNPKPHPQSELDALNAVVDELESSVEKGIQLDAQIFSSILETCFRLQAFDHGFRIRRLIPDKLLRKNAGLSSKLLKLYASSGQIEDAHHVFDRMPERNASAFPWNSLISGYAEMGQYEDALALYFQMEEEGVDPDQFTYPRVLKACSGIRSIRVGEEVHRQIVRHGFWANGFVLNALVDMYSKCGDIVKARRVFDNIGMRDLVSWNSMLTGYIHHGVLEGALEIFRLMIRDGYEPDSVGISTILASLPSTKLGAQVHGWILRRGIEWDLSIANALIVLYSNHGNLDKARWLFEKMPKMDVVSWNSIISAHSKDPKALIYFSKMEALGALPDNITFVSLLSACGNMGLVKDGERLFSLMRERYGISPVMEHYGCMVNLYGRAGFINEAYEIVVNGMEFEAGPTVWGALLYACYVHGNVDIGEVAAQKLFELEPDNEHNFELLMGIYRKAGRLEDVERVRIMMVKRGLGS</sequence>
<dbReference type="Proteomes" id="UP000626092">
    <property type="component" value="Unassembled WGS sequence"/>
</dbReference>
<keyword evidence="4" id="KW-0808">Transferase</keyword>
<dbReference type="NCBIfam" id="TIGR00756">
    <property type="entry name" value="PPR"/>
    <property type="match status" value="3"/>
</dbReference>
<evidence type="ECO:0000256" key="6">
    <source>
        <dbReference type="ARBA" id="ARBA00022741"/>
    </source>
</evidence>
<dbReference type="GO" id="GO:0005524">
    <property type="term" value="F:ATP binding"/>
    <property type="evidence" value="ECO:0007669"/>
    <property type="project" value="UniProtKB-KW"/>
</dbReference>
<dbReference type="Pfam" id="PF13041">
    <property type="entry name" value="PPR_2"/>
    <property type="match status" value="2"/>
</dbReference>
<dbReference type="AlphaFoldDB" id="A0A834HA75"/>
<dbReference type="Pfam" id="PF01535">
    <property type="entry name" value="PPR"/>
    <property type="match status" value="5"/>
</dbReference>
<evidence type="ECO:0000256" key="2">
    <source>
        <dbReference type="ARBA" id="ARBA00012955"/>
    </source>
</evidence>
<feature type="repeat" description="PPR" evidence="13">
    <location>
        <begin position="540"/>
        <end position="570"/>
    </location>
</feature>
<dbReference type="GO" id="GO:0009451">
    <property type="term" value="P:RNA modification"/>
    <property type="evidence" value="ECO:0007669"/>
    <property type="project" value="InterPro"/>
</dbReference>
<protein>
    <recommendedName>
        <fullName evidence="2">adenylate kinase</fullName>
        <ecNumber evidence="2">2.7.4.3</ecNumber>
    </recommendedName>
    <alternativeName>
        <fullName evidence="11">ATP:AMP phosphotransferase</fullName>
    </alternativeName>
</protein>
<organism evidence="15 16">
    <name type="scientific">Rhododendron simsii</name>
    <name type="common">Sims's rhododendron</name>
    <dbReference type="NCBI Taxonomy" id="118357"/>
    <lineage>
        <taxon>Eukaryota</taxon>
        <taxon>Viridiplantae</taxon>
        <taxon>Streptophyta</taxon>
        <taxon>Embryophyta</taxon>
        <taxon>Tracheophyta</taxon>
        <taxon>Spermatophyta</taxon>
        <taxon>Magnoliopsida</taxon>
        <taxon>eudicotyledons</taxon>
        <taxon>Gunneridae</taxon>
        <taxon>Pentapetalae</taxon>
        <taxon>asterids</taxon>
        <taxon>Ericales</taxon>
        <taxon>Ericaceae</taxon>
        <taxon>Ericoideae</taxon>
        <taxon>Rhodoreae</taxon>
        <taxon>Rhododendron</taxon>
    </lineage>
</organism>
<evidence type="ECO:0000256" key="14">
    <source>
        <dbReference type="SAM" id="MobiDB-lite"/>
    </source>
</evidence>
<reference evidence="15" key="1">
    <citation type="submission" date="2019-11" db="EMBL/GenBank/DDBJ databases">
        <authorList>
            <person name="Liu Y."/>
            <person name="Hou J."/>
            <person name="Li T.-Q."/>
            <person name="Guan C.-H."/>
            <person name="Wu X."/>
            <person name="Wu H.-Z."/>
            <person name="Ling F."/>
            <person name="Zhang R."/>
            <person name="Shi X.-G."/>
            <person name="Ren J.-P."/>
            <person name="Chen E.-F."/>
            <person name="Sun J.-M."/>
        </authorList>
    </citation>
    <scope>NUCLEOTIDE SEQUENCE</scope>
    <source>
        <strain evidence="15">Adult_tree_wgs_1</strain>
        <tissue evidence="15">Leaves</tissue>
    </source>
</reference>
<evidence type="ECO:0000256" key="4">
    <source>
        <dbReference type="ARBA" id="ARBA00022679"/>
    </source>
</evidence>
<keyword evidence="10" id="KW-0539">Nucleus</keyword>
<evidence type="ECO:0000256" key="12">
    <source>
        <dbReference type="ARBA" id="ARBA00048116"/>
    </source>
</evidence>
<dbReference type="PROSITE" id="PS51375">
    <property type="entry name" value="PPR"/>
    <property type="match status" value="4"/>
</dbReference>
<keyword evidence="5" id="KW-0677">Repeat</keyword>
<dbReference type="OrthoDB" id="1882394at2759"/>
<keyword evidence="6" id="KW-0547">Nucleotide-binding</keyword>
<keyword evidence="3" id="KW-0963">Cytoplasm</keyword>
<dbReference type="InterPro" id="IPR002885">
    <property type="entry name" value="PPR_rpt"/>
</dbReference>
<dbReference type="InterPro" id="IPR011990">
    <property type="entry name" value="TPR-like_helical_dom_sf"/>
</dbReference>
<dbReference type="Pfam" id="PF00406">
    <property type="entry name" value="ADK"/>
    <property type="match status" value="1"/>
</dbReference>
<gene>
    <name evidence="15" type="ORF">RHSIM_Rhsim03G0169200</name>
</gene>
<evidence type="ECO:0000256" key="11">
    <source>
        <dbReference type="ARBA" id="ARBA00031517"/>
    </source>
</evidence>
<proteinExistence type="inferred from homology"/>
<dbReference type="InterPro" id="IPR006266">
    <property type="entry name" value="UMP_CMP_kinase"/>
</dbReference>
<dbReference type="EC" id="2.7.4.3" evidence="2"/>
<comment type="caution">
    <text evidence="15">The sequence shown here is derived from an EMBL/GenBank/DDBJ whole genome shotgun (WGS) entry which is preliminary data.</text>
</comment>
<name>A0A834HA75_RHOSS</name>
<comment type="similarity">
    <text evidence="1">Belongs to the adenylate kinase family.</text>
</comment>